<comment type="caution">
    <text evidence="3">The sequence shown here is derived from an EMBL/GenBank/DDBJ whole genome shotgun (WGS) entry which is preliminary data.</text>
</comment>
<dbReference type="Pfam" id="PF11716">
    <property type="entry name" value="MDMPI_N"/>
    <property type="match status" value="1"/>
</dbReference>
<dbReference type="GO" id="GO:0046872">
    <property type="term" value="F:metal ion binding"/>
    <property type="evidence" value="ECO:0007669"/>
    <property type="project" value="InterPro"/>
</dbReference>
<dbReference type="EMBL" id="QQAZ01000001">
    <property type="protein sequence ID" value="RDI55940.1"/>
    <property type="molecule type" value="Genomic_DNA"/>
</dbReference>
<evidence type="ECO:0000259" key="2">
    <source>
        <dbReference type="Pfam" id="PF11716"/>
    </source>
</evidence>
<dbReference type="NCBIfam" id="TIGR03083">
    <property type="entry name" value="maleylpyruvate isomerase family mycothiol-dependent enzyme"/>
    <property type="match status" value="1"/>
</dbReference>
<dbReference type="SUPFAM" id="SSF109854">
    <property type="entry name" value="DinB/YfiT-like putative metalloenzymes"/>
    <property type="match status" value="1"/>
</dbReference>
<feature type="compositionally biased region" description="Basic and acidic residues" evidence="1">
    <location>
        <begin position="77"/>
        <end position="95"/>
    </location>
</feature>
<dbReference type="RefSeq" id="WP_068016729.1">
    <property type="nucleotide sequence ID" value="NZ_QQAZ01000001.1"/>
</dbReference>
<protein>
    <submittedName>
        <fullName evidence="3">Maleylpyruvate isomerase</fullName>
    </submittedName>
</protein>
<keyword evidence="4" id="KW-1185">Reference proteome</keyword>
<dbReference type="InterPro" id="IPR024344">
    <property type="entry name" value="MDMPI_metal-binding"/>
</dbReference>
<dbReference type="Proteomes" id="UP000255355">
    <property type="component" value="Unassembled WGS sequence"/>
</dbReference>
<keyword evidence="3" id="KW-0670">Pyruvate</keyword>
<reference evidence="3 4" key="1">
    <citation type="submission" date="2018-07" db="EMBL/GenBank/DDBJ databases">
        <title>Genomic Encyclopedia of Type Strains, Phase IV (KMG-IV): sequencing the most valuable type-strain genomes for metagenomic binning, comparative biology and taxonomic classification.</title>
        <authorList>
            <person name="Goeker M."/>
        </authorList>
    </citation>
    <scope>NUCLEOTIDE SEQUENCE [LARGE SCALE GENOMIC DNA]</scope>
    <source>
        <strain evidence="3 4">DSM 44952</strain>
    </source>
</reference>
<evidence type="ECO:0000313" key="4">
    <source>
        <dbReference type="Proteomes" id="UP000255355"/>
    </source>
</evidence>
<dbReference type="GO" id="GO:0016853">
    <property type="term" value="F:isomerase activity"/>
    <property type="evidence" value="ECO:0007669"/>
    <property type="project" value="UniProtKB-KW"/>
</dbReference>
<dbReference type="InterPro" id="IPR034660">
    <property type="entry name" value="DinB/YfiT-like"/>
</dbReference>
<dbReference type="STRING" id="1210089.GCA_001613165_01937"/>
<dbReference type="Gene3D" id="3.30.1050.20">
    <property type="match status" value="1"/>
</dbReference>
<dbReference type="InterPro" id="IPR017517">
    <property type="entry name" value="Maleyloyr_isom"/>
</dbReference>
<name>A0A370HGP9_9NOCA</name>
<dbReference type="AlphaFoldDB" id="A0A370HGP9"/>
<dbReference type="Gene3D" id="1.20.120.450">
    <property type="entry name" value="dinb family like domain"/>
    <property type="match status" value="1"/>
</dbReference>
<evidence type="ECO:0000313" key="3">
    <source>
        <dbReference type="EMBL" id="RDI55940.1"/>
    </source>
</evidence>
<proteinExistence type="predicted"/>
<keyword evidence="3" id="KW-0413">Isomerase</keyword>
<accession>A0A370HGP9</accession>
<organism evidence="3 4">
    <name type="scientific">Nocardia mexicana</name>
    <dbReference type="NCBI Taxonomy" id="279262"/>
    <lineage>
        <taxon>Bacteria</taxon>
        <taxon>Bacillati</taxon>
        <taxon>Actinomycetota</taxon>
        <taxon>Actinomycetes</taxon>
        <taxon>Mycobacteriales</taxon>
        <taxon>Nocardiaceae</taxon>
        <taxon>Nocardia</taxon>
    </lineage>
</organism>
<feature type="domain" description="Mycothiol-dependent maleylpyruvate isomerase metal-binding" evidence="2">
    <location>
        <begin position="17"/>
        <end position="150"/>
    </location>
</feature>
<dbReference type="SUPFAM" id="SSF55718">
    <property type="entry name" value="SCP-like"/>
    <property type="match status" value="1"/>
</dbReference>
<feature type="region of interest" description="Disordered" evidence="1">
    <location>
        <begin position="65"/>
        <end position="95"/>
    </location>
</feature>
<gene>
    <name evidence="3" type="ORF">DFR68_101777</name>
</gene>
<evidence type="ECO:0000256" key="1">
    <source>
        <dbReference type="SAM" id="MobiDB-lite"/>
    </source>
</evidence>
<sequence length="231" mass="25302">MTETRPETALDWMLGGTAVLLDIVDRLPDHQLGLDSSLPGWTRRHVLAHLTGNARALGRLADWAATGDPNPMYPSPEARDEEISSRAGEPADRLRQDLRDTAAGLERRLRALTPQQWRRPVVTAQGRTVAATEIPWLRSREVWVHAVDLAAGVSFADVPAPVLERLVADVIAYRAQRGTDPLFAVEFENGRRWPADHSAPVIAGSMPDLAAWLTGRGPAPDPAAPSLSRWL</sequence>
<dbReference type="InterPro" id="IPR036527">
    <property type="entry name" value="SCP2_sterol-bd_dom_sf"/>
</dbReference>